<reference evidence="2" key="1">
    <citation type="journal article" date="2022" name="Int. J. Mol. Sci.">
        <title>Draft Genome of Tanacetum Coccineum: Genomic Comparison of Closely Related Tanacetum-Family Plants.</title>
        <authorList>
            <person name="Yamashiro T."/>
            <person name="Shiraishi A."/>
            <person name="Nakayama K."/>
            <person name="Satake H."/>
        </authorList>
    </citation>
    <scope>NUCLEOTIDE SEQUENCE</scope>
</reference>
<keyword evidence="3" id="KW-1185">Reference proteome</keyword>
<reference evidence="2" key="2">
    <citation type="submission" date="2022-01" db="EMBL/GenBank/DDBJ databases">
        <authorList>
            <person name="Yamashiro T."/>
            <person name="Shiraishi A."/>
            <person name="Satake H."/>
            <person name="Nakayama K."/>
        </authorList>
    </citation>
    <scope>NUCLEOTIDE SEQUENCE</scope>
</reference>
<proteinExistence type="predicted"/>
<feature type="compositionally biased region" description="Acidic residues" evidence="1">
    <location>
        <begin position="223"/>
        <end position="260"/>
    </location>
</feature>
<evidence type="ECO:0000313" key="2">
    <source>
        <dbReference type="EMBL" id="GJT73162.1"/>
    </source>
</evidence>
<organism evidence="2 3">
    <name type="scientific">Tanacetum coccineum</name>
    <dbReference type="NCBI Taxonomy" id="301880"/>
    <lineage>
        <taxon>Eukaryota</taxon>
        <taxon>Viridiplantae</taxon>
        <taxon>Streptophyta</taxon>
        <taxon>Embryophyta</taxon>
        <taxon>Tracheophyta</taxon>
        <taxon>Spermatophyta</taxon>
        <taxon>Magnoliopsida</taxon>
        <taxon>eudicotyledons</taxon>
        <taxon>Gunneridae</taxon>
        <taxon>Pentapetalae</taxon>
        <taxon>asterids</taxon>
        <taxon>campanulids</taxon>
        <taxon>Asterales</taxon>
        <taxon>Asteraceae</taxon>
        <taxon>Asteroideae</taxon>
        <taxon>Anthemideae</taxon>
        <taxon>Anthemidinae</taxon>
        <taxon>Tanacetum</taxon>
    </lineage>
</organism>
<evidence type="ECO:0000256" key="1">
    <source>
        <dbReference type="SAM" id="MobiDB-lite"/>
    </source>
</evidence>
<dbReference type="PANTHER" id="PTHR10775:SF185">
    <property type="entry name" value="OS08G0208400 PROTEIN"/>
    <property type="match status" value="1"/>
</dbReference>
<dbReference type="PANTHER" id="PTHR10775">
    <property type="entry name" value="OS08G0208400 PROTEIN"/>
    <property type="match status" value="1"/>
</dbReference>
<dbReference type="InterPro" id="IPR004242">
    <property type="entry name" value="Transposase_21"/>
</dbReference>
<gene>
    <name evidence="2" type="ORF">Tco_1032448</name>
</gene>
<evidence type="ECO:0000313" key="3">
    <source>
        <dbReference type="Proteomes" id="UP001151760"/>
    </source>
</evidence>
<dbReference type="Pfam" id="PF02992">
    <property type="entry name" value="Transposase_21"/>
    <property type="match status" value="1"/>
</dbReference>
<name>A0ABQ5GE72_9ASTR</name>
<dbReference type="Proteomes" id="UP001151760">
    <property type="component" value="Unassembled WGS sequence"/>
</dbReference>
<comment type="caution">
    <text evidence="2">The sequence shown here is derived from an EMBL/GenBank/DDBJ whole genome shotgun (WGS) entry which is preliminary data.</text>
</comment>
<sequence length="294" mass="32978">MTWHAIGKYTENGKMQHPVDGKAWKNFDTHQSYSMWPDILTTYNLPPWLCIKETSLMLMLLIPGPKSPRKDIDVYLRPLIDDLKDLWKLAGVKTIDATTRKTFNMRAMLLWTINDFPAGSSFSVWSGQGYKAYPTCNEDTPSEHIRQRYIDKDPSISNELFALACRPSSIPISVNSCVVNGVRFVVHRRDERRTTQNSSICTPGEKDKEIWSITDVEAPPDIIDVDEDDDFIDDEDGVPYDLADSDDEVLTNDDDNDDDMSAAVARGHGGDGGGDDPSRPSLRPIGNGCRGSIY</sequence>
<feature type="region of interest" description="Disordered" evidence="1">
    <location>
        <begin position="215"/>
        <end position="294"/>
    </location>
</feature>
<dbReference type="EMBL" id="BQNB010018326">
    <property type="protein sequence ID" value="GJT73162.1"/>
    <property type="molecule type" value="Genomic_DNA"/>
</dbReference>
<accession>A0ABQ5GE72</accession>
<protein>
    <submittedName>
        <fullName evidence="2">Transmembrane protein 45B-like protein</fullName>
    </submittedName>
</protein>